<feature type="transmembrane region" description="Helical" evidence="8">
    <location>
        <begin position="165"/>
        <end position="183"/>
    </location>
</feature>
<dbReference type="HOGENOM" id="CLU_014385_1_0_9"/>
<feature type="transmembrane region" description="Helical" evidence="8">
    <location>
        <begin position="203"/>
        <end position="220"/>
    </location>
</feature>
<proteinExistence type="predicted"/>
<comment type="caution">
    <text evidence="10">The sequence shown here is derived from an EMBL/GenBank/DDBJ whole genome shotgun (WGS) entry which is preliminary data.</text>
</comment>
<dbReference type="CDD" id="cd16015">
    <property type="entry name" value="LTA_synthase"/>
    <property type="match status" value="1"/>
</dbReference>
<protein>
    <submittedName>
        <fullName evidence="10">Arylsulfatase</fullName>
        <ecNumber evidence="10">3.1.6.-</ecNumber>
    </submittedName>
</protein>
<dbReference type="EC" id="3.1.6.-" evidence="10"/>
<feature type="transmembrane region" description="Helical" evidence="8">
    <location>
        <begin position="103"/>
        <end position="124"/>
    </location>
</feature>
<dbReference type="InterPro" id="IPR050448">
    <property type="entry name" value="OpgB/LTA_synthase_biosynth"/>
</dbReference>
<keyword evidence="10" id="KW-0378">Hydrolase</keyword>
<dbReference type="InterPro" id="IPR000917">
    <property type="entry name" value="Sulfatase_N"/>
</dbReference>
<feature type="transmembrane region" description="Helical" evidence="8">
    <location>
        <begin position="136"/>
        <end position="153"/>
    </location>
</feature>
<keyword evidence="4 8" id="KW-0812">Transmembrane</keyword>
<feature type="transmembrane region" description="Helical" evidence="8">
    <location>
        <begin position="232"/>
        <end position="250"/>
    </location>
</feature>
<evidence type="ECO:0000256" key="7">
    <source>
        <dbReference type="SAM" id="MobiDB-lite"/>
    </source>
</evidence>
<keyword evidence="3" id="KW-1003">Cell membrane</keyword>
<evidence type="ECO:0000256" key="2">
    <source>
        <dbReference type="ARBA" id="ARBA00004936"/>
    </source>
</evidence>
<dbReference type="eggNOG" id="COG1368">
    <property type="taxonomic scope" value="Bacteria"/>
</dbReference>
<dbReference type="Proteomes" id="UP000004754">
    <property type="component" value="Unassembled WGS sequence"/>
</dbReference>
<sequence length="807" mass="90854">MVAESKQPATQQPEETKRMPEQNAAEAKTPQETATSDKASKPKFLGKLLLGLKFHFGRTDRGGQKERVRPKVRLGLKGAGNSKPKQGLLKPMRRTFEIPIETSGIRLIAALILMIGLGAAMSVFGHFEQTQIRMRYWGIVVVSIGLTALFTAFKLNFEDRAAKTWRIIVMLLVLLMTQGMVQLACGMPEFTGSRMDPMGFGNLFLAFFIILMIFFIFYAITGRLRISVKAGAIILLILGITNHFLLLFRGDPFYFGDLISAGTGLEVLKGYTLGISGDIIAGIYLFITVFVMSYHLPKKLTPVKRKNLVMRLSAVGLAAVFALLFAHVPVEDIYDSWAPKNNQYVTAFAVNAKLLHVTKPDGYSVASVKKIVNSGAKKAENEVGANTQAGKNAVTTATGSSTKKPTIIAVMNESFSDLSVLGNMQTDKSYISFFNSLKENTVRGKLYVDVYGAGTCNTEFSFLTGNSTAFVPQNSRPYQMYVTNTTPSLAKNLKAQGYETYAMHPGQSTAWKRNKVYPYLGFDHTYFYEDSFRNAELTRNYTSDRATYQKIINLYKNRGSKPQFIFDVTIANHGGYSVGTAGMDQVHITSMPHRTSGATDYTYEEEFLTLMRESDKALKEMITYFKSQKEPVAVVFFGDHQPRLNDNFYTDMKGKSRDNWTNEETQQQYVTPYVIWTNYDIQEKSNNDLSVNYLQSTLLQTLGLKTTAYDKYQQSLKDTLPVLSIKGVKTSDGDYLTLEDGKKYNASVQNYQKVLYNNMFDRKNRVRRLFLHKNAVDGKSDDELRGYLKKYDEQYRTKDQPITNVVK</sequence>
<evidence type="ECO:0000313" key="10">
    <source>
        <dbReference type="EMBL" id="EFV02096.1"/>
    </source>
</evidence>
<keyword evidence="5 8" id="KW-1133">Transmembrane helix</keyword>
<accession>E6MFV1</accession>
<comment type="pathway">
    <text evidence="2">Cell wall biogenesis; lipoteichoic acid biosynthesis.</text>
</comment>
<dbReference type="Gene3D" id="3.40.720.10">
    <property type="entry name" value="Alkaline Phosphatase, subunit A"/>
    <property type="match status" value="1"/>
</dbReference>
<evidence type="ECO:0000256" key="6">
    <source>
        <dbReference type="ARBA" id="ARBA00023136"/>
    </source>
</evidence>
<evidence type="ECO:0000313" key="11">
    <source>
        <dbReference type="Proteomes" id="UP000004754"/>
    </source>
</evidence>
<feature type="region of interest" description="Disordered" evidence="7">
    <location>
        <begin position="1"/>
        <end position="40"/>
    </location>
</feature>
<dbReference type="STRING" id="887929.HMP0721_0862"/>
<dbReference type="GO" id="GO:0005886">
    <property type="term" value="C:plasma membrane"/>
    <property type="evidence" value="ECO:0007669"/>
    <property type="project" value="UniProtKB-SubCell"/>
</dbReference>
<evidence type="ECO:0000256" key="1">
    <source>
        <dbReference type="ARBA" id="ARBA00004651"/>
    </source>
</evidence>
<dbReference type="RefSeq" id="WP_006598286.1">
    <property type="nucleotide sequence ID" value="NZ_GL622359.1"/>
</dbReference>
<organism evidence="10 11">
    <name type="scientific">Pseudoramibacter alactolyticus ATCC 23263</name>
    <dbReference type="NCBI Taxonomy" id="887929"/>
    <lineage>
        <taxon>Bacteria</taxon>
        <taxon>Bacillati</taxon>
        <taxon>Bacillota</taxon>
        <taxon>Clostridia</taxon>
        <taxon>Eubacteriales</taxon>
        <taxon>Eubacteriaceae</taxon>
        <taxon>Pseudoramibacter</taxon>
    </lineage>
</organism>
<keyword evidence="6 8" id="KW-0472">Membrane</keyword>
<evidence type="ECO:0000256" key="4">
    <source>
        <dbReference type="ARBA" id="ARBA00022692"/>
    </source>
</evidence>
<dbReference type="SUPFAM" id="SSF53649">
    <property type="entry name" value="Alkaline phosphatase-like"/>
    <property type="match status" value="1"/>
</dbReference>
<evidence type="ECO:0000256" key="8">
    <source>
        <dbReference type="SAM" id="Phobius"/>
    </source>
</evidence>
<dbReference type="GO" id="GO:0016787">
    <property type="term" value="F:hydrolase activity"/>
    <property type="evidence" value="ECO:0007669"/>
    <property type="project" value="UniProtKB-KW"/>
</dbReference>
<feature type="transmembrane region" description="Helical" evidence="8">
    <location>
        <begin position="308"/>
        <end position="328"/>
    </location>
</feature>
<dbReference type="PANTHER" id="PTHR47371">
    <property type="entry name" value="LIPOTEICHOIC ACID SYNTHASE"/>
    <property type="match status" value="1"/>
</dbReference>
<dbReference type="AlphaFoldDB" id="E6MFV1"/>
<name>E6MFV1_9FIRM</name>
<comment type="subcellular location">
    <subcellularLocation>
        <location evidence="1">Cell membrane</location>
        <topology evidence="1">Multi-pass membrane protein</topology>
    </subcellularLocation>
</comment>
<evidence type="ECO:0000256" key="5">
    <source>
        <dbReference type="ARBA" id="ARBA00022989"/>
    </source>
</evidence>
<dbReference type="InterPro" id="IPR017850">
    <property type="entry name" value="Alkaline_phosphatase_core_sf"/>
</dbReference>
<feature type="domain" description="Sulfatase N-terminal" evidence="9">
    <location>
        <begin position="405"/>
        <end position="703"/>
    </location>
</feature>
<feature type="transmembrane region" description="Helical" evidence="8">
    <location>
        <begin position="270"/>
        <end position="296"/>
    </location>
</feature>
<dbReference type="PANTHER" id="PTHR47371:SF3">
    <property type="entry name" value="PHOSPHOGLYCEROL TRANSFERASE I"/>
    <property type="match status" value="1"/>
</dbReference>
<dbReference type="OrthoDB" id="243547at2"/>
<dbReference type="EMBL" id="AEQN01000014">
    <property type="protein sequence ID" value="EFV02096.1"/>
    <property type="molecule type" value="Genomic_DNA"/>
</dbReference>
<keyword evidence="11" id="KW-1185">Reference proteome</keyword>
<gene>
    <name evidence="10" type="ORF">HMP0721_0862</name>
</gene>
<evidence type="ECO:0000256" key="3">
    <source>
        <dbReference type="ARBA" id="ARBA00022475"/>
    </source>
</evidence>
<reference evidence="10 11" key="1">
    <citation type="submission" date="2010-12" db="EMBL/GenBank/DDBJ databases">
        <authorList>
            <person name="Muzny D."/>
            <person name="Qin X."/>
            <person name="Deng J."/>
            <person name="Jiang H."/>
            <person name="Liu Y."/>
            <person name="Qu J."/>
            <person name="Song X.-Z."/>
            <person name="Zhang L."/>
            <person name="Thornton R."/>
            <person name="Coyle M."/>
            <person name="Francisco L."/>
            <person name="Jackson L."/>
            <person name="Javaid M."/>
            <person name="Korchina V."/>
            <person name="Kovar C."/>
            <person name="Mata R."/>
            <person name="Mathew T."/>
            <person name="Ngo R."/>
            <person name="Nguyen L."/>
            <person name="Nguyen N."/>
            <person name="Okwuonu G."/>
            <person name="Ongeri F."/>
            <person name="Pham C."/>
            <person name="Simmons D."/>
            <person name="Wilczek-Boney K."/>
            <person name="Hale W."/>
            <person name="Jakkamsetti A."/>
            <person name="Pham P."/>
            <person name="Ruth R."/>
            <person name="San Lucas F."/>
            <person name="Warren J."/>
            <person name="Zhang J."/>
            <person name="Zhao Z."/>
            <person name="Zhou C."/>
            <person name="Zhu D."/>
            <person name="Lee S."/>
            <person name="Bess C."/>
            <person name="Blankenburg K."/>
            <person name="Forbes L."/>
            <person name="Fu Q."/>
            <person name="Gubbala S."/>
            <person name="Hirani K."/>
            <person name="Jayaseelan J.C."/>
            <person name="Lara F."/>
            <person name="Munidasa M."/>
            <person name="Palculict T."/>
            <person name="Patil S."/>
            <person name="Pu L.-L."/>
            <person name="Saada N."/>
            <person name="Tang L."/>
            <person name="Weissenberger G."/>
            <person name="Zhu Y."/>
            <person name="Hemphill L."/>
            <person name="Shang Y."/>
            <person name="Youmans B."/>
            <person name="Ayvaz T."/>
            <person name="Ross M."/>
            <person name="Santibanez J."/>
            <person name="Aqrawi P."/>
            <person name="Gross S."/>
            <person name="Joshi V."/>
            <person name="Fowler G."/>
            <person name="Nazareth L."/>
            <person name="Reid J."/>
            <person name="Worley K."/>
            <person name="Petrosino J."/>
            <person name="Highlander S."/>
            <person name="Gibbs R."/>
        </authorList>
    </citation>
    <scope>NUCLEOTIDE SEQUENCE [LARGE SCALE GENOMIC DNA]</scope>
    <source>
        <strain evidence="10 11">ATCC 23263</strain>
    </source>
</reference>
<dbReference type="Pfam" id="PF00884">
    <property type="entry name" value="Sulfatase"/>
    <property type="match status" value="1"/>
</dbReference>
<evidence type="ECO:0000259" key="9">
    <source>
        <dbReference type="Pfam" id="PF00884"/>
    </source>
</evidence>